<dbReference type="AlphaFoldDB" id="A0A1Q8YH67"/>
<keyword evidence="2" id="KW-1185">Reference proteome</keyword>
<reference evidence="1 2" key="1">
    <citation type="submission" date="2017-01" db="EMBL/GenBank/DDBJ databases">
        <title>Genome sequence of Rhodoferax antarcticus ANT.BR, a psychrophilic purple nonsulfur bacterium from an Antarctic microbial mat.</title>
        <authorList>
            <person name="Baker J."/>
            <person name="Riester C."/>
            <person name="Skinner B."/>
            <person name="Newell A."/>
            <person name="Swingley W."/>
            <person name="Madigan M."/>
            <person name="Jung D."/>
            <person name="Asao M."/>
            <person name="Chen M."/>
            <person name="Loughlin P."/>
            <person name="Pan H."/>
            <person name="Lin S."/>
            <person name="Li N."/>
            <person name="Shaw J."/>
            <person name="Prado M."/>
            <person name="Sherman C."/>
            <person name="Li X."/>
            <person name="Tang J."/>
            <person name="Blankenship R."/>
            <person name="Zhao T."/>
            <person name="Touchman J."/>
            <person name="Sattley M."/>
        </authorList>
    </citation>
    <scope>NUCLEOTIDE SEQUENCE [LARGE SCALE GENOMIC DNA]</scope>
    <source>
        <strain evidence="1 2">ANT.BR</strain>
    </source>
</reference>
<organism evidence="1 2">
    <name type="scientific">Rhodoferax antarcticus ANT.BR</name>
    <dbReference type="NCBI Taxonomy" id="1111071"/>
    <lineage>
        <taxon>Bacteria</taxon>
        <taxon>Pseudomonadati</taxon>
        <taxon>Pseudomonadota</taxon>
        <taxon>Betaproteobacteria</taxon>
        <taxon>Burkholderiales</taxon>
        <taxon>Comamonadaceae</taxon>
        <taxon>Rhodoferax</taxon>
    </lineage>
</organism>
<dbReference type="EMBL" id="MSYM01000008">
    <property type="protein sequence ID" value="OLP07335.1"/>
    <property type="molecule type" value="Genomic_DNA"/>
</dbReference>
<name>A0A1Q8YH67_9BURK</name>
<comment type="caution">
    <text evidence="1">The sequence shown here is derived from an EMBL/GenBank/DDBJ whole genome shotgun (WGS) entry which is preliminary data.</text>
</comment>
<sequence>MCSELPIEINGTSGLTRNVSATGVYFETTVAKAPGSKVQFVVQVMVKGELLKMVCSGEVVRVEHKVGTVGIAVKLCSSFFTDTNSCEELSASADD</sequence>
<evidence type="ECO:0000313" key="1">
    <source>
        <dbReference type="EMBL" id="OLP07335.1"/>
    </source>
</evidence>
<evidence type="ECO:0000313" key="2">
    <source>
        <dbReference type="Proteomes" id="UP000185911"/>
    </source>
</evidence>
<dbReference type="Proteomes" id="UP000185911">
    <property type="component" value="Unassembled WGS sequence"/>
</dbReference>
<protein>
    <submittedName>
        <fullName evidence="1">Uncharacterized protein</fullName>
    </submittedName>
</protein>
<accession>A0A1Q8YH67</accession>
<proteinExistence type="predicted"/>
<dbReference type="Gene3D" id="2.40.10.220">
    <property type="entry name" value="predicted glycosyltransferase like domains"/>
    <property type="match status" value="1"/>
</dbReference>
<gene>
    <name evidence="1" type="ORF">BLL52_1165</name>
</gene>